<dbReference type="Proteomes" id="UP000609172">
    <property type="component" value="Unassembled WGS sequence"/>
</dbReference>
<comment type="caution">
    <text evidence="1">The sequence shown here is derived from an EMBL/GenBank/DDBJ whole genome shotgun (WGS) entry which is preliminary data.</text>
</comment>
<name>A0A934UK58_9FLAO</name>
<dbReference type="AlphaFoldDB" id="A0A934UK58"/>
<organism evidence="1 2">
    <name type="scientific">Flavobacterium agrisoli</name>
    <dbReference type="NCBI Taxonomy" id="2793066"/>
    <lineage>
        <taxon>Bacteria</taxon>
        <taxon>Pseudomonadati</taxon>
        <taxon>Bacteroidota</taxon>
        <taxon>Flavobacteriia</taxon>
        <taxon>Flavobacteriales</taxon>
        <taxon>Flavobacteriaceae</taxon>
        <taxon>Flavobacterium</taxon>
    </lineage>
</organism>
<evidence type="ECO:0000313" key="2">
    <source>
        <dbReference type="Proteomes" id="UP000609172"/>
    </source>
</evidence>
<evidence type="ECO:0000313" key="1">
    <source>
        <dbReference type="EMBL" id="MBK0370711.1"/>
    </source>
</evidence>
<gene>
    <name evidence="1" type="ORF">I5M07_12820</name>
</gene>
<protein>
    <submittedName>
        <fullName evidence="1">Uncharacterized protein</fullName>
    </submittedName>
</protein>
<dbReference type="RefSeq" id="WP_200106842.1">
    <property type="nucleotide sequence ID" value="NZ_JAEHFV010000005.1"/>
</dbReference>
<dbReference type="EMBL" id="JAEHFV010000005">
    <property type="protein sequence ID" value="MBK0370711.1"/>
    <property type="molecule type" value="Genomic_DNA"/>
</dbReference>
<proteinExistence type="predicted"/>
<accession>A0A934UK58</accession>
<keyword evidence="2" id="KW-1185">Reference proteome</keyword>
<sequence length="78" mass="8895">MNAEEILKENGFKVIQAIEKDNDMFPNNFIMFEADLAECIMANQILSKNNFEIIDCGIQVRIVDGILERPCGKITFLN</sequence>
<reference evidence="1" key="1">
    <citation type="submission" date="2020-12" db="EMBL/GenBank/DDBJ databases">
        <title>Bacterial novel species Flavobacterium sp. SE-1-e isolated from soil.</title>
        <authorList>
            <person name="Jung H.-Y."/>
        </authorList>
    </citation>
    <scope>NUCLEOTIDE SEQUENCE</scope>
    <source>
        <strain evidence="1">SE-1-e</strain>
    </source>
</reference>